<evidence type="ECO:0000256" key="11">
    <source>
        <dbReference type="ARBA" id="ARBA00029597"/>
    </source>
</evidence>
<proteinExistence type="inferred from homology"/>
<evidence type="ECO:0000259" key="18">
    <source>
        <dbReference type="Pfam" id="PF16187"/>
    </source>
</evidence>
<evidence type="ECO:0000313" key="21">
    <source>
        <dbReference type="Proteomes" id="UP000036277"/>
    </source>
</evidence>
<name>A0A0J5IMB4_9GAMM</name>
<dbReference type="InterPro" id="IPR032632">
    <property type="entry name" value="Peptidase_M16_M"/>
</dbReference>
<dbReference type="EC" id="3.4.24.55" evidence="4"/>
<dbReference type="EMBL" id="LFCV01000106">
    <property type="protein sequence ID" value="KMJ44310.1"/>
    <property type="molecule type" value="Genomic_DNA"/>
</dbReference>
<evidence type="ECO:0000256" key="15">
    <source>
        <dbReference type="SAM" id="SignalP"/>
    </source>
</evidence>
<dbReference type="PANTHER" id="PTHR43690">
    <property type="entry name" value="NARDILYSIN"/>
    <property type="match status" value="1"/>
</dbReference>
<dbReference type="Pfam" id="PF16187">
    <property type="entry name" value="Peptidase_M16_M"/>
    <property type="match status" value="1"/>
</dbReference>
<keyword evidence="7" id="KW-0479">Metal-binding</keyword>
<evidence type="ECO:0000256" key="7">
    <source>
        <dbReference type="ARBA" id="ARBA00022723"/>
    </source>
</evidence>
<feature type="domain" description="Coenzyme PQQ synthesis protein F-like C-terminal lobe" evidence="19">
    <location>
        <begin position="778"/>
        <end position="876"/>
    </location>
</feature>
<evidence type="ECO:0000256" key="10">
    <source>
        <dbReference type="ARBA" id="ARBA00023049"/>
    </source>
</evidence>
<organism evidence="20 21">
    <name type="scientific">Xenorhabdus khoisanae</name>
    <dbReference type="NCBI Taxonomy" id="880157"/>
    <lineage>
        <taxon>Bacteria</taxon>
        <taxon>Pseudomonadati</taxon>
        <taxon>Pseudomonadota</taxon>
        <taxon>Gammaproteobacteria</taxon>
        <taxon>Enterobacterales</taxon>
        <taxon>Morganellaceae</taxon>
        <taxon>Xenorhabdus</taxon>
    </lineage>
</organism>
<dbReference type="InterPro" id="IPR011249">
    <property type="entry name" value="Metalloenz_LuxS/M16"/>
</dbReference>
<dbReference type="STRING" id="880157.AB204_15070"/>
<accession>A0A0J5IMB4</accession>
<reference evidence="20 21" key="1">
    <citation type="submission" date="2015-06" db="EMBL/GenBank/DDBJ databases">
        <title>Draft Whole-Genome Sequence of the Entomopathogenic Bacterium Xenorhabdus khoisanae.</title>
        <authorList>
            <person name="Naidoo S."/>
            <person name="Featherston J."/>
            <person name="Gray V.M."/>
        </authorList>
    </citation>
    <scope>NUCLEOTIDE SEQUENCE [LARGE SCALE GENOMIC DNA]</scope>
    <source>
        <strain evidence="20 21">MCB</strain>
    </source>
</reference>
<comment type="function">
    <text evidence="2">Endopeptidase that degrades small peptides of less than 7 kDa, such as glucagon and insulin.</text>
</comment>
<dbReference type="GO" id="GO:0046872">
    <property type="term" value="F:metal ion binding"/>
    <property type="evidence" value="ECO:0007669"/>
    <property type="project" value="UniProtKB-KW"/>
</dbReference>
<dbReference type="AlphaFoldDB" id="A0A0J5IMB4"/>
<dbReference type="PATRIC" id="fig|880157.4.peg.3213"/>
<dbReference type="OrthoDB" id="9811314at2"/>
<dbReference type="InterPro" id="IPR007863">
    <property type="entry name" value="Peptidase_M16_C"/>
</dbReference>
<dbReference type="NCBIfam" id="NF011681">
    <property type="entry name" value="PRK15101.1"/>
    <property type="match status" value="1"/>
</dbReference>
<dbReference type="InterPro" id="IPR054734">
    <property type="entry name" value="PqqF-like_C_4"/>
</dbReference>
<evidence type="ECO:0000256" key="1">
    <source>
        <dbReference type="ARBA" id="ARBA00001947"/>
    </source>
</evidence>
<dbReference type="Pfam" id="PF22456">
    <property type="entry name" value="PqqF-like_C_4"/>
    <property type="match status" value="1"/>
</dbReference>
<evidence type="ECO:0000259" key="19">
    <source>
        <dbReference type="Pfam" id="PF22456"/>
    </source>
</evidence>
<evidence type="ECO:0000313" key="20">
    <source>
        <dbReference type="EMBL" id="KMJ44310.1"/>
    </source>
</evidence>
<evidence type="ECO:0000256" key="9">
    <source>
        <dbReference type="ARBA" id="ARBA00022833"/>
    </source>
</evidence>
<dbReference type="Proteomes" id="UP000036277">
    <property type="component" value="Unassembled WGS sequence"/>
</dbReference>
<evidence type="ECO:0000256" key="3">
    <source>
        <dbReference type="ARBA" id="ARBA00007261"/>
    </source>
</evidence>
<protein>
    <recommendedName>
        <fullName evidence="5">Protease 3</fullName>
        <ecNumber evidence="4">3.4.24.55</ecNumber>
    </recommendedName>
    <alternativeName>
        <fullName evidence="13">Pitrilysin</fullName>
    </alternativeName>
    <alternativeName>
        <fullName evidence="12">Protease III</fullName>
    </alternativeName>
    <alternativeName>
        <fullName evidence="11">Protease pi</fullName>
    </alternativeName>
</protein>
<dbReference type="SUPFAM" id="SSF63411">
    <property type="entry name" value="LuxS/MPP-like metallohydrolase"/>
    <property type="match status" value="4"/>
</dbReference>
<dbReference type="InterPro" id="IPR011765">
    <property type="entry name" value="Pept_M16_N"/>
</dbReference>
<gene>
    <name evidence="20" type="ORF">AB204_15070</name>
</gene>
<dbReference type="PANTHER" id="PTHR43690:SF18">
    <property type="entry name" value="INSULIN-DEGRADING ENZYME-RELATED"/>
    <property type="match status" value="1"/>
</dbReference>
<dbReference type="GO" id="GO:0006508">
    <property type="term" value="P:proteolysis"/>
    <property type="evidence" value="ECO:0007669"/>
    <property type="project" value="UniProtKB-KW"/>
</dbReference>
<keyword evidence="9" id="KW-0862">Zinc</keyword>
<comment type="caution">
    <text evidence="20">The sequence shown here is derived from an EMBL/GenBank/DDBJ whole genome shotgun (WGS) entry which is preliminary data.</text>
</comment>
<dbReference type="InterPro" id="IPR001431">
    <property type="entry name" value="Pept_M16_Zn_BS"/>
</dbReference>
<keyword evidence="21" id="KW-1185">Reference proteome</keyword>
<feature type="chain" id="PRO_5005261930" description="Protease 3" evidence="15">
    <location>
        <begin position="24"/>
        <end position="965"/>
    </location>
</feature>
<evidence type="ECO:0000256" key="8">
    <source>
        <dbReference type="ARBA" id="ARBA00022801"/>
    </source>
</evidence>
<dbReference type="GO" id="GO:0005737">
    <property type="term" value="C:cytoplasm"/>
    <property type="evidence" value="ECO:0007669"/>
    <property type="project" value="UniProtKB-ARBA"/>
</dbReference>
<comment type="similarity">
    <text evidence="3 14">Belongs to the peptidase M16 family.</text>
</comment>
<sequence length="965" mass="108814">MPKYIVRIMMMLFLLLCGVTAYAQPLWQPLPDTIHKSNRDPRQYEAIQLQNGMTVLLVSDAKAIKSLAAVSIPVGHMENPDNQLGLAHYLEHMVLMGSKRYPQPGNFAEFLQKHGGSRNASTTANSTSFYLEVENGSLTEAVDRLADALAEPLLNPVNADRERNAVDNEMTLARAGEAHRIWQIRAETINPAHPNARFAGGNLETLKDKPDSKLQTALIDFYQRYYSANLMKGVVYGNQSIDKLAQMATETFGRIPNRHASVPAITVPAITDKEKGIIIHYVPAQPHKALRLEFSIADNSADFRSKTDGYVGYLIGNRSQNTLSDWLQKEGLIESIDAGASPKTDGNSGTFVIYVSLTDKGLEHRDQVIAAIFSYINLLKQQGINKSYFDEMTKVLNLAFQYASIVRDMNYIEGLSNAIQVLPISHVLDAGYVADTFKPEAIASRLDELTPENARIWFISPTEPYNKEAYFVQAPYQVNKITPKQLADWKQLEQGVSFSLPKLNPYIPDNLSLIKTSGHQKHPKMILEKPNVRLLYMPSQYFADEPKGSIALEMRNPNGLKNIKDQLSDTLLSYLSGLALDQLGYQASVGGMGVYTEYVDGLGIGVSGYTQHLPELLTSAINQYISFTPTQEELAQAKSWYREKLEVSNNGKAFQMAMQPISRLSSVPYFEQAEKLKVLDTITIDDIVKYRQMMIQHAALQALIFGNFTEQESINIVQSAQKQLANQGTVWWTGDHIVIDRNYAVDFKGTANSTDNALAEIYIPTGYDRIHSKIYSSLLSSILSPWFYDQLRTTEQLGYAVFAFNQQIGEQGGLGFLLQSNSKQPDYLHQRYQSFYQQADKKLKAMSDAEFEQYKKARLTEMRQPPETFYSEAARYNWDFGRNNFKFDTREKNIAVMEKVTKAQLIEFYEKAVIKRQGLALTSQITGKKGTAHQYADQYAELKGWKTYNYVSDFQKQLPVKVNAQ</sequence>
<dbReference type="FunFam" id="3.30.830.10:FF:000012">
    <property type="entry name" value="Protease 3"/>
    <property type="match status" value="1"/>
</dbReference>
<evidence type="ECO:0000259" key="17">
    <source>
        <dbReference type="Pfam" id="PF05193"/>
    </source>
</evidence>
<dbReference type="Pfam" id="PF00675">
    <property type="entry name" value="Peptidase_M16"/>
    <property type="match status" value="1"/>
</dbReference>
<dbReference type="GO" id="GO:0004222">
    <property type="term" value="F:metalloendopeptidase activity"/>
    <property type="evidence" value="ECO:0007669"/>
    <property type="project" value="UniProtKB-EC"/>
</dbReference>
<keyword evidence="15" id="KW-0732">Signal</keyword>
<evidence type="ECO:0000256" key="5">
    <source>
        <dbReference type="ARBA" id="ARBA00017565"/>
    </source>
</evidence>
<dbReference type="PROSITE" id="PS00143">
    <property type="entry name" value="INSULINASE"/>
    <property type="match status" value="1"/>
</dbReference>
<evidence type="ECO:0000256" key="13">
    <source>
        <dbReference type="ARBA" id="ARBA00033450"/>
    </source>
</evidence>
<keyword evidence="10" id="KW-0482">Metalloprotease</keyword>
<feature type="signal peptide" evidence="15">
    <location>
        <begin position="1"/>
        <end position="23"/>
    </location>
</feature>
<evidence type="ECO:0000256" key="4">
    <source>
        <dbReference type="ARBA" id="ARBA00012449"/>
    </source>
</evidence>
<keyword evidence="6 20" id="KW-0645">Protease</keyword>
<evidence type="ECO:0000259" key="16">
    <source>
        <dbReference type="Pfam" id="PF00675"/>
    </source>
</evidence>
<dbReference type="Pfam" id="PF05193">
    <property type="entry name" value="Peptidase_M16_C"/>
    <property type="match status" value="1"/>
</dbReference>
<evidence type="ECO:0000256" key="14">
    <source>
        <dbReference type="RuleBase" id="RU004447"/>
    </source>
</evidence>
<dbReference type="InterPro" id="IPR050626">
    <property type="entry name" value="Peptidase_M16"/>
</dbReference>
<feature type="domain" description="Peptidase M16 C-terminal" evidence="17">
    <location>
        <begin position="217"/>
        <end position="392"/>
    </location>
</feature>
<feature type="domain" description="Peptidase M16 N-terminal" evidence="16">
    <location>
        <begin position="55"/>
        <end position="171"/>
    </location>
</feature>
<feature type="domain" description="Peptidase M16 middle/third" evidence="18">
    <location>
        <begin position="400"/>
        <end position="677"/>
    </location>
</feature>
<dbReference type="RefSeq" id="WP_047964186.1">
    <property type="nucleotide sequence ID" value="NZ_CAWMBG010000106.1"/>
</dbReference>
<evidence type="ECO:0000256" key="12">
    <source>
        <dbReference type="ARBA" id="ARBA00031184"/>
    </source>
</evidence>
<comment type="cofactor">
    <cofactor evidence="1">
        <name>Zn(2+)</name>
        <dbReference type="ChEBI" id="CHEBI:29105"/>
    </cofactor>
</comment>
<keyword evidence="8" id="KW-0378">Hydrolase</keyword>
<evidence type="ECO:0000256" key="6">
    <source>
        <dbReference type="ARBA" id="ARBA00022670"/>
    </source>
</evidence>
<evidence type="ECO:0000256" key="2">
    <source>
        <dbReference type="ARBA" id="ARBA00002184"/>
    </source>
</evidence>
<dbReference type="Gene3D" id="3.30.830.10">
    <property type="entry name" value="Metalloenzyme, LuxS/M16 peptidase-like"/>
    <property type="match status" value="4"/>
</dbReference>